<evidence type="ECO:0000256" key="1">
    <source>
        <dbReference type="ARBA" id="ARBA00004141"/>
    </source>
</evidence>
<feature type="transmembrane region" description="Helical" evidence="5">
    <location>
        <begin position="189"/>
        <end position="210"/>
    </location>
</feature>
<feature type="transmembrane region" description="Helical" evidence="5">
    <location>
        <begin position="272"/>
        <end position="294"/>
    </location>
</feature>
<evidence type="ECO:0008006" key="8">
    <source>
        <dbReference type="Google" id="ProtNLM"/>
    </source>
</evidence>
<dbReference type="InterPro" id="IPR050368">
    <property type="entry name" value="ClC-type_chloride_channel"/>
</dbReference>
<dbReference type="AlphaFoldDB" id="A0AAW1SEC8"/>
<dbReference type="PRINTS" id="PR00762">
    <property type="entry name" value="CLCHANNEL"/>
</dbReference>
<dbReference type="Gene3D" id="1.10.3080.10">
    <property type="entry name" value="Clc chloride channel"/>
    <property type="match status" value="1"/>
</dbReference>
<organism evidence="6 7">
    <name type="scientific">Elliptochloris bilobata</name>
    <dbReference type="NCBI Taxonomy" id="381761"/>
    <lineage>
        <taxon>Eukaryota</taxon>
        <taxon>Viridiplantae</taxon>
        <taxon>Chlorophyta</taxon>
        <taxon>core chlorophytes</taxon>
        <taxon>Trebouxiophyceae</taxon>
        <taxon>Trebouxiophyceae incertae sedis</taxon>
        <taxon>Elliptochloris clade</taxon>
        <taxon>Elliptochloris</taxon>
    </lineage>
</organism>
<feature type="transmembrane region" description="Helical" evidence="5">
    <location>
        <begin position="159"/>
        <end position="182"/>
    </location>
</feature>
<feature type="transmembrane region" description="Helical" evidence="5">
    <location>
        <begin position="414"/>
        <end position="439"/>
    </location>
</feature>
<evidence type="ECO:0000256" key="5">
    <source>
        <dbReference type="SAM" id="Phobius"/>
    </source>
</evidence>
<dbReference type="Pfam" id="PF00654">
    <property type="entry name" value="Voltage_CLC"/>
    <property type="match status" value="1"/>
</dbReference>
<comment type="caution">
    <text evidence="6">The sequence shown here is derived from an EMBL/GenBank/DDBJ whole genome shotgun (WGS) entry which is preliminary data.</text>
</comment>
<evidence type="ECO:0000256" key="2">
    <source>
        <dbReference type="ARBA" id="ARBA00022692"/>
    </source>
</evidence>
<keyword evidence="2 5" id="KW-0812">Transmembrane</keyword>
<dbReference type="CDD" id="cd00400">
    <property type="entry name" value="Voltage_gated_ClC"/>
    <property type="match status" value="1"/>
</dbReference>
<dbReference type="SUPFAM" id="SSF81340">
    <property type="entry name" value="Clc chloride channel"/>
    <property type="match status" value="1"/>
</dbReference>
<evidence type="ECO:0000256" key="3">
    <source>
        <dbReference type="ARBA" id="ARBA00022989"/>
    </source>
</evidence>
<feature type="transmembrane region" description="Helical" evidence="5">
    <location>
        <begin position="60"/>
        <end position="81"/>
    </location>
</feature>
<feature type="transmembrane region" description="Helical" evidence="5">
    <location>
        <begin position="230"/>
        <end position="251"/>
    </location>
</feature>
<keyword evidence="7" id="KW-1185">Reference proteome</keyword>
<dbReference type="InterPro" id="IPR001807">
    <property type="entry name" value="ClC"/>
</dbReference>
<name>A0AAW1SEC8_9CHLO</name>
<dbReference type="EMBL" id="JALJOU010000004">
    <property type="protein sequence ID" value="KAK9844022.1"/>
    <property type="molecule type" value="Genomic_DNA"/>
</dbReference>
<accession>A0AAW1SEC8</accession>
<evidence type="ECO:0000313" key="6">
    <source>
        <dbReference type="EMBL" id="KAK9844022.1"/>
    </source>
</evidence>
<dbReference type="GO" id="GO:0016020">
    <property type="term" value="C:membrane"/>
    <property type="evidence" value="ECO:0007669"/>
    <property type="project" value="UniProtKB-SubCell"/>
</dbReference>
<dbReference type="PANTHER" id="PTHR43427">
    <property type="entry name" value="CHLORIDE CHANNEL PROTEIN CLC-E"/>
    <property type="match status" value="1"/>
</dbReference>
<dbReference type="Proteomes" id="UP001445335">
    <property type="component" value="Unassembled WGS sequence"/>
</dbReference>
<proteinExistence type="predicted"/>
<dbReference type="InterPro" id="IPR014743">
    <property type="entry name" value="Cl-channel_core"/>
</dbReference>
<gene>
    <name evidence="6" type="ORF">WJX81_002081</name>
</gene>
<feature type="transmembrane region" description="Helical" evidence="5">
    <location>
        <begin position="335"/>
        <end position="354"/>
    </location>
</feature>
<feature type="transmembrane region" description="Helical" evidence="5">
    <location>
        <begin position="6"/>
        <end position="23"/>
    </location>
</feature>
<dbReference type="PANTHER" id="PTHR43427:SF12">
    <property type="entry name" value="CHLORIDE TRANSPORTER"/>
    <property type="match status" value="1"/>
</dbReference>
<dbReference type="GO" id="GO:0015108">
    <property type="term" value="F:chloride transmembrane transporter activity"/>
    <property type="evidence" value="ECO:0007669"/>
    <property type="project" value="InterPro"/>
</dbReference>
<feature type="transmembrane region" description="Helical" evidence="5">
    <location>
        <begin position="127"/>
        <end position="147"/>
    </location>
</feature>
<reference evidence="6 7" key="1">
    <citation type="journal article" date="2024" name="Nat. Commun.">
        <title>Phylogenomics reveals the evolutionary origins of lichenization in chlorophyte algae.</title>
        <authorList>
            <person name="Puginier C."/>
            <person name="Libourel C."/>
            <person name="Otte J."/>
            <person name="Skaloud P."/>
            <person name="Haon M."/>
            <person name="Grisel S."/>
            <person name="Petersen M."/>
            <person name="Berrin J.G."/>
            <person name="Delaux P.M."/>
            <person name="Dal Grande F."/>
            <person name="Keller J."/>
        </authorList>
    </citation>
    <scope>NUCLEOTIDE SEQUENCE [LARGE SCALE GENOMIC DNA]</scope>
    <source>
        <strain evidence="6 7">SAG 245.80</strain>
    </source>
</reference>
<evidence type="ECO:0000313" key="7">
    <source>
        <dbReference type="Proteomes" id="UP001445335"/>
    </source>
</evidence>
<protein>
    <recommendedName>
        <fullName evidence="8">Chloride channel protein</fullName>
    </recommendedName>
</protein>
<comment type="subcellular location">
    <subcellularLocation>
        <location evidence="1">Membrane</location>
        <topology evidence="1">Multi-pass membrane protein</topology>
    </subcellularLocation>
</comment>
<evidence type="ECO:0000256" key="4">
    <source>
        <dbReference type="ARBA" id="ARBA00023136"/>
    </source>
</evidence>
<sequence>MLFLALVFGIVSGLVAWLYSLYFEGLLELVWKIVPQHVIQPGLESLSKRYSWFPSLQKTACVYTVVAATVLGFLCGFTQLLMGSPGDLPETVRAIHERGRIPVKQAPCMFICSAMSICAGGSLGPEAALLALCGAAVSGVASGVFGFRGKRLRECALMGMTAGLAAFFGVALGGSLFALEVLHRGGLQFFEVASYAIATGLVGLVVFRALLQRPFGAVWDFPATFPEVDYRHVILGMMMGALAAGVALAFMKMHHALHKVVHHMRLDEHKTPVACGTLGAVLIGCLAIVLPPVAFWGELEINTLAQPTRPLPHLWPQGGAIYGTGLFCQGSYPGWMYLLLGVAKLLAISISVSAGFRGGFIFPLMFAGTAFGQALATIPGIPFFSSLPPVLLAMTAAAGLNTAVTRTPLATTHILAILCGQSNVTVPCLAAALTALFLTNPFPFILSQRDREDVHLKQLDEILDEEGNVMLMARDVDGHTTANINGRSFDVQIDRQELLAGVAQTMHNGAGDDQVNLTLRFTGQGREEPIQIGGV</sequence>
<feature type="transmembrane region" description="Helical" evidence="5">
    <location>
        <begin position="361"/>
        <end position="384"/>
    </location>
</feature>
<keyword evidence="4 5" id="KW-0472">Membrane</keyword>
<keyword evidence="3 5" id="KW-1133">Transmembrane helix</keyword>